<evidence type="ECO:0000313" key="12">
    <source>
        <dbReference type="Proteomes" id="UP001595805"/>
    </source>
</evidence>
<dbReference type="InterPro" id="IPR011990">
    <property type="entry name" value="TPR-like_helical_dom_sf"/>
</dbReference>
<evidence type="ECO:0000256" key="1">
    <source>
        <dbReference type="ARBA" id="ARBA00000085"/>
    </source>
</evidence>
<comment type="caution">
    <text evidence="11">The sequence shown here is derived from an EMBL/GenBank/DDBJ whole genome shotgun (WGS) entry which is preliminary data.</text>
</comment>
<dbReference type="Proteomes" id="UP001595805">
    <property type="component" value="Unassembled WGS sequence"/>
</dbReference>
<proteinExistence type="predicted"/>
<sequence length="663" mass="75918">MSKIPSLRFRFYMVFIFSLISLVLSAQSSLDQEQIEKLESRLESEKLSENEEGEILLELIELYEKIGDFKRMADRSISYFQLPTTDFSSLISKNQVLKNALKSEEKIEDSTIIGNLHLKLAGGYFDLNEFDSAFNSYSTALIKFKTTDTLFLADTHFFRGQVLDASSNMINAMLDYQKALDLYEAAGDEDYAGFTKAGMAVLFSKYAIYDEADEIREELMQRDLREENWESLGVQYFNRATDLGKKENWQGQVENLIIADSLLRRAESRPYLLLQSSLALSRAFGKTGNLDSQREYFQKAEALMQEVPEINESSTIYLMTKARLSFAEGKYRQAEQESKQLLEKANQKGDFDEYLYGYELLAETQKKLGKMAEALATYERFKSYKDSIFVANQATSFAYYQALYDTEKKEVEILRKEAEVQGLITSNRENTIRFVVILGAVLLIGGLVFLYSNLRAEQKKKALQEKFAQELLRTQEEERKRISKDLHDGLGQSLLLIKNKVALQPGDQTGEMLDTAINELRSIARSLHPMQLEKLGLGKAIEQMLDQIDEETDLFVSSDINLPKDLIPKETELQLYRIAQEVLNNVLKHSEAKALRFNLSEEVGKIKMIIEDNGKGFDFSERYNDFQSLGLKTLKERTASIRGRMNVQSEKGKGSKFEFILNV</sequence>
<evidence type="ECO:0000256" key="7">
    <source>
        <dbReference type="ARBA" id="ARBA00022840"/>
    </source>
</evidence>
<dbReference type="Gene3D" id="3.30.565.10">
    <property type="entry name" value="Histidine kinase-like ATPase, C-terminal domain"/>
    <property type="match status" value="1"/>
</dbReference>
<dbReference type="Pfam" id="PF07730">
    <property type="entry name" value="HisKA_3"/>
    <property type="match status" value="1"/>
</dbReference>
<reference evidence="12" key="1">
    <citation type="journal article" date="2019" name="Int. J. Syst. Evol. Microbiol.">
        <title>The Global Catalogue of Microorganisms (GCM) 10K type strain sequencing project: providing services to taxonomists for standard genome sequencing and annotation.</title>
        <authorList>
            <consortium name="The Broad Institute Genomics Platform"/>
            <consortium name="The Broad Institute Genome Sequencing Center for Infectious Disease"/>
            <person name="Wu L."/>
            <person name="Ma J."/>
        </authorList>
    </citation>
    <scope>NUCLEOTIDE SEQUENCE [LARGE SCALE GENOMIC DNA]</scope>
    <source>
        <strain evidence="12">CCUG 60523</strain>
    </source>
</reference>
<dbReference type="Pfam" id="PF02518">
    <property type="entry name" value="HATPase_c"/>
    <property type="match status" value="1"/>
</dbReference>
<evidence type="ECO:0000256" key="5">
    <source>
        <dbReference type="ARBA" id="ARBA00022741"/>
    </source>
</evidence>
<keyword evidence="9" id="KW-0472">Membrane</keyword>
<keyword evidence="6" id="KW-0418">Kinase</keyword>
<dbReference type="SUPFAM" id="SSF48452">
    <property type="entry name" value="TPR-like"/>
    <property type="match status" value="1"/>
</dbReference>
<protein>
    <recommendedName>
        <fullName evidence="2">histidine kinase</fullName>
        <ecNumber evidence="2">2.7.13.3</ecNumber>
    </recommendedName>
</protein>
<keyword evidence="9" id="KW-1133">Transmembrane helix</keyword>
<dbReference type="RefSeq" id="WP_377904008.1">
    <property type="nucleotide sequence ID" value="NZ_JBHRZS010000006.1"/>
</dbReference>
<evidence type="ECO:0000256" key="4">
    <source>
        <dbReference type="ARBA" id="ARBA00022679"/>
    </source>
</evidence>
<dbReference type="InterPro" id="IPR036890">
    <property type="entry name" value="HATPase_C_sf"/>
</dbReference>
<dbReference type="SUPFAM" id="SSF55874">
    <property type="entry name" value="ATPase domain of HSP90 chaperone/DNA topoisomerase II/histidine kinase"/>
    <property type="match status" value="1"/>
</dbReference>
<keyword evidence="8" id="KW-0902">Two-component regulatory system</keyword>
<dbReference type="PANTHER" id="PTHR24421">
    <property type="entry name" value="NITRATE/NITRITE SENSOR PROTEIN NARX-RELATED"/>
    <property type="match status" value="1"/>
</dbReference>
<keyword evidence="12" id="KW-1185">Reference proteome</keyword>
<keyword evidence="9" id="KW-0812">Transmembrane</keyword>
<dbReference type="InterPro" id="IPR005467">
    <property type="entry name" value="His_kinase_dom"/>
</dbReference>
<name>A0ABV8ANB5_9BACT</name>
<dbReference type="PANTHER" id="PTHR24421:SF10">
    <property type="entry name" value="NITRATE_NITRITE SENSOR PROTEIN NARQ"/>
    <property type="match status" value="1"/>
</dbReference>
<dbReference type="InterPro" id="IPR003594">
    <property type="entry name" value="HATPase_dom"/>
</dbReference>
<keyword evidence="3" id="KW-0597">Phosphoprotein</keyword>
<accession>A0ABV8ANB5</accession>
<evidence type="ECO:0000256" key="2">
    <source>
        <dbReference type="ARBA" id="ARBA00012438"/>
    </source>
</evidence>
<evidence type="ECO:0000256" key="9">
    <source>
        <dbReference type="SAM" id="Phobius"/>
    </source>
</evidence>
<gene>
    <name evidence="11" type="ORF">ACFOSV_04975</name>
</gene>
<evidence type="ECO:0000259" key="10">
    <source>
        <dbReference type="PROSITE" id="PS50109"/>
    </source>
</evidence>
<evidence type="ECO:0000313" key="11">
    <source>
        <dbReference type="EMBL" id="MFC3879512.1"/>
    </source>
</evidence>
<comment type="catalytic activity">
    <reaction evidence="1">
        <text>ATP + protein L-histidine = ADP + protein N-phospho-L-histidine.</text>
        <dbReference type="EC" id="2.7.13.3"/>
    </reaction>
</comment>
<dbReference type="InterPro" id="IPR011712">
    <property type="entry name" value="Sig_transdc_His_kin_sub3_dim/P"/>
</dbReference>
<evidence type="ECO:0000256" key="6">
    <source>
        <dbReference type="ARBA" id="ARBA00022777"/>
    </source>
</evidence>
<dbReference type="InterPro" id="IPR050482">
    <property type="entry name" value="Sensor_HK_TwoCompSys"/>
</dbReference>
<dbReference type="EMBL" id="JBHRZS010000006">
    <property type="protein sequence ID" value="MFC3879512.1"/>
    <property type="molecule type" value="Genomic_DNA"/>
</dbReference>
<keyword evidence="4" id="KW-0808">Transferase</keyword>
<evidence type="ECO:0000256" key="3">
    <source>
        <dbReference type="ARBA" id="ARBA00022553"/>
    </source>
</evidence>
<dbReference type="Gene3D" id="1.25.40.10">
    <property type="entry name" value="Tetratricopeptide repeat domain"/>
    <property type="match status" value="2"/>
</dbReference>
<evidence type="ECO:0000256" key="8">
    <source>
        <dbReference type="ARBA" id="ARBA00023012"/>
    </source>
</evidence>
<dbReference type="PROSITE" id="PS50109">
    <property type="entry name" value="HIS_KIN"/>
    <property type="match status" value="1"/>
</dbReference>
<organism evidence="11 12">
    <name type="scientific">Algoriphagus namhaensis</name>
    <dbReference type="NCBI Taxonomy" id="915353"/>
    <lineage>
        <taxon>Bacteria</taxon>
        <taxon>Pseudomonadati</taxon>
        <taxon>Bacteroidota</taxon>
        <taxon>Cytophagia</taxon>
        <taxon>Cytophagales</taxon>
        <taxon>Cyclobacteriaceae</taxon>
        <taxon>Algoriphagus</taxon>
    </lineage>
</organism>
<dbReference type="EC" id="2.7.13.3" evidence="2"/>
<keyword evidence="5" id="KW-0547">Nucleotide-binding</keyword>
<feature type="domain" description="Histidine kinase" evidence="10">
    <location>
        <begin position="511"/>
        <end position="663"/>
    </location>
</feature>
<keyword evidence="7 11" id="KW-0067">ATP-binding</keyword>
<dbReference type="Gene3D" id="1.20.5.1930">
    <property type="match status" value="1"/>
</dbReference>
<feature type="transmembrane region" description="Helical" evidence="9">
    <location>
        <begin position="432"/>
        <end position="451"/>
    </location>
</feature>
<dbReference type="GO" id="GO:0005524">
    <property type="term" value="F:ATP binding"/>
    <property type="evidence" value="ECO:0007669"/>
    <property type="project" value="UniProtKB-KW"/>
</dbReference>
<dbReference type="CDD" id="cd16917">
    <property type="entry name" value="HATPase_UhpB-NarQ-NarX-like"/>
    <property type="match status" value="1"/>
</dbReference>